<evidence type="ECO:0000256" key="12">
    <source>
        <dbReference type="ARBA" id="ARBA00048057"/>
    </source>
</evidence>
<keyword evidence="14" id="KW-0479">Metal-binding</keyword>
<dbReference type="GO" id="GO:0016020">
    <property type="term" value="C:membrane"/>
    <property type="evidence" value="ECO:0007669"/>
    <property type="project" value="GOC"/>
</dbReference>
<dbReference type="InterPro" id="IPR006823">
    <property type="entry name" value="Ceramidase_alk"/>
</dbReference>
<keyword evidence="10" id="KW-0333">Golgi apparatus</keyword>
<dbReference type="GO" id="GO:0042759">
    <property type="term" value="P:long-chain fatty acid biosynthetic process"/>
    <property type="evidence" value="ECO:0007669"/>
    <property type="project" value="TreeGrafter"/>
</dbReference>
<feature type="active site" description="Nucleophile" evidence="13">
    <location>
        <position position="344"/>
    </location>
</feature>
<comment type="caution">
    <text evidence="19">The sequence shown here is derived from an EMBL/GenBank/DDBJ whole genome shotgun (WGS) entry which is preliminary data.</text>
</comment>
<keyword evidence="5" id="KW-0964">Secreted</keyword>
<evidence type="ECO:0000256" key="7">
    <source>
        <dbReference type="ARBA" id="ARBA00022801"/>
    </source>
</evidence>
<comment type="subcellular location">
    <subcellularLocation>
        <location evidence="1">Endoplasmic reticulum</location>
    </subcellularLocation>
    <subcellularLocation>
        <location evidence="2">Golgi apparatus</location>
    </subcellularLocation>
    <subcellularLocation>
        <location evidence="3">Secreted</location>
    </subcellularLocation>
</comment>
<dbReference type="Pfam" id="PF04734">
    <property type="entry name" value="Ceramidase_alk"/>
    <property type="match status" value="1"/>
</dbReference>
<reference evidence="19" key="1">
    <citation type="submission" date="2022-06" db="EMBL/GenBank/DDBJ databases">
        <title>Uncovering the hologenomic basis of an extraordinary plant invasion.</title>
        <authorList>
            <person name="Bieker V.C."/>
            <person name="Martin M.D."/>
            <person name="Gilbert T."/>
            <person name="Hodgins K."/>
            <person name="Battlay P."/>
            <person name="Petersen B."/>
            <person name="Wilson J."/>
        </authorList>
    </citation>
    <scope>NUCLEOTIDE SEQUENCE</scope>
    <source>
        <strain evidence="19">AA19_3_7</strain>
        <tissue evidence="19">Leaf</tissue>
    </source>
</reference>
<feature type="binding site" evidence="14">
    <location>
        <position position="237"/>
    </location>
    <ligand>
        <name>Zn(2+)</name>
        <dbReference type="ChEBI" id="CHEBI:29105"/>
    </ligand>
</feature>
<evidence type="ECO:0000256" key="11">
    <source>
        <dbReference type="ARBA" id="ARBA00023180"/>
    </source>
</evidence>
<dbReference type="Proteomes" id="UP001206925">
    <property type="component" value="Unassembled WGS sequence"/>
</dbReference>
<evidence type="ECO:0000313" key="20">
    <source>
        <dbReference type="Proteomes" id="UP001206925"/>
    </source>
</evidence>
<dbReference type="AlphaFoldDB" id="A0AAD5CP99"/>
<evidence type="ECO:0000256" key="5">
    <source>
        <dbReference type="ARBA" id="ARBA00022525"/>
    </source>
</evidence>
<feature type="binding site" evidence="14">
    <location>
        <position position="568"/>
    </location>
    <ligand>
        <name>Zn(2+)</name>
        <dbReference type="ChEBI" id="CHEBI:29105"/>
    </ligand>
</feature>
<proteinExistence type="inferred from homology"/>
<dbReference type="GO" id="GO:0046512">
    <property type="term" value="P:sphingosine biosynthetic process"/>
    <property type="evidence" value="ECO:0007669"/>
    <property type="project" value="TreeGrafter"/>
</dbReference>
<organism evidence="19 20">
    <name type="scientific">Ambrosia artemisiifolia</name>
    <name type="common">Common ragweed</name>
    <dbReference type="NCBI Taxonomy" id="4212"/>
    <lineage>
        <taxon>Eukaryota</taxon>
        <taxon>Viridiplantae</taxon>
        <taxon>Streptophyta</taxon>
        <taxon>Embryophyta</taxon>
        <taxon>Tracheophyta</taxon>
        <taxon>Spermatophyta</taxon>
        <taxon>Magnoliopsida</taxon>
        <taxon>eudicotyledons</taxon>
        <taxon>Gunneridae</taxon>
        <taxon>Pentapetalae</taxon>
        <taxon>asterids</taxon>
        <taxon>campanulids</taxon>
        <taxon>Asterales</taxon>
        <taxon>Asteraceae</taxon>
        <taxon>Asteroideae</taxon>
        <taxon>Heliantheae alliance</taxon>
        <taxon>Heliantheae</taxon>
        <taxon>Ambrosia</taxon>
    </lineage>
</organism>
<evidence type="ECO:0000259" key="18">
    <source>
        <dbReference type="Pfam" id="PF17048"/>
    </source>
</evidence>
<evidence type="ECO:0000256" key="3">
    <source>
        <dbReference type="ARBA" id="ARBA00004613"/>
    </source>
</evidence>
<dbReference type="GO" id="GO:0005794">
    <property type="term" value="C:Golgi apparatus"/>
    <property type="evidence" value="ECO:0007669"/>
    <property type="project" value="UniProtKB-SubCell"/>
</dbReference>
<evidence type="ECO:0000256" key="10">
    <source>
        <dbReference type="ARBA" id="ARBA00023034"/>
    </source>
</evidence>
<dbReference type="GO" id="GO:0005783">
    <property type="term" value="C:endoplasmic reticulum"/>
    <property type="evidence" value="ECO:0007669"/>
    <property type="project" value="UniProtKB-SubCell"/>
</dbReference>
<dbReference type="InterPro" id="IPR031331">
    <property type="entry name" value="NEUT/ALK_ceramidase_C"/>
</dbReference>
<keyword evidence="11" id="KW-0325">Glycoprotein</keyword>
<dbReference type="EMBL" id="JAMZMK010007196">
    <property type="protein sequence ID" value="KAI7745583.1"/>
    <property type="molecule type" value="Genomic_DNA"/>
</dbReference>
<keyword evidence="14" id="KW-0862">Zinc</keyword>
<evidence type="ECO:0000256" key="2">
    <source>
        <dbReference type="ARBA" id="ARBA00004555"/>
    </source>
</evidence>
<dbReference type="Pfam" id="PF17048">
    <property type="entry name" value="Ceramidse_alk_C"/>
    <property type="match status" value="1"/>
</dbReference>
<accession>A0AAD5CP99</accession>
<feature type="domain" description="Neutral/alkaline non-lysosomal ceramidase N-terminal" evidence="17">
    <location>
        <begin position="37"/>
        <end position="597"/>
    </location>
</feature>
<dbReference type="GO" id="GO:0046514">
    <property type="term" value="P:ceramide catabolic process"/>
    <property type="evidence" value="ECO:0007669"/>
    <property type="project" value="InterPro"/>
</dbReference>
<evidence type="ECO:0000256" key="8">
    <source>
        <dbReference type="ARBA" id="ARBA00022824"/>
    </source>
</evidence>
<evidence type="ECO:0000256" key="13">
    <source>
        <dbReference type="PIRSR" id="PIRSR606823-1"/>
    </source>
</evidence>
<dbReference type="InterPro" id="IPR038445">
    <property type="entry name" value="NCDase_C_sf"/>
</dbReference>
<gene>
    <name evidence="19" type="ORF">M8C21_032553</name>
</gene>
<evidence type="ECO:0000256" key="14">
    <source>
        <dbReference type="PIRSR" id="PIRSR606823-2"/>
    </source>
</evidence>
<keyword evidence="15" id="KW-0443">Lipid metabolism</keyword>
<dbReference type="Gene3D" id="2.60.40.2300">
    <property type="entry name" value="Neutral/alkaline non-lysosomal ceramidase, C-terminal domain"/>
    <property type="match status" value="1"/>
</dbReference>
<keyword evidence="9 15" id="KW-0746">Sphingolipid metabolism</keyword>
<evidence type="ECO:0000256" key="9">
    <source>
        <dbReference type="ARBA" id="ARBA00022919"/>
    </source>
</evidence>
<dbReference type="PANTHER" id="PTHR12670:SF1">
    <property type="entry name" value="NEUTRAL CERAMIDASE"/>
    <property type="match status" value="1"/>
</dbReference>
<keyword evidence="6 16" id="KW-0732">Signal</keyword>
<evidence type="ECO:0000256" key="1">
    <source>
        <dbReference type="ARBA" id="ARBA00004240"/>
    </source>
</evidence>
<dbReference type="GO" id="GO:0046872">
    <property type="term" value="F:metal ion binding"/>
    <property type="evidence" value="ECO:0007669"/>
    <property type="project" value="UniProtKB-KW"/>
</dbReference>
<keyword evidence="8" id="KW-0256">Endoplasmic reticulum</keyword>
<dbReference type="GO" id="GO:0017040">
    <property type="term" value="F:N-acylsphingosine amidohydrolase activity"/>
    <property type="evidence" value="ECO:0007669"/>
    <property type="project" value="UniProtKB-UniRule"/>
</dbReference>
<evidence type="ECO:0000256" key="6">
    <source>
        <dbReference type="ARBA" id="ARBA00022729"/>
    </source>
</evidence>
<keyword evidence="20" id="KW-1185">Reference proteome</keyword>
<evidence type="ECO:0000313" key="19">
    <source>
        <dbReference type="EMBL" id="KAI7745583.1"/>
    </source>
</evidence>
<dbReference type="PANTHER" id="PTHR12670">
    <property type="entry name" value="CERAMIDASE"/>
    <property type="match status" value="1"/>
</dbReference>
<evidence type="ECO:0000259" key="17">
    <source>
        <dbReference type="Pfam" id="PF04734"/>
    </source>
</evidence>
<evidence type="ECO:0000256" key="15">
    <source>
        <dbReference type="RuleBase" id="RU366019"/>
    </source>
</evidence>
<feature type="domain" description="Neutral/alkaline non-lysosomal ceramidase C-terminal" evidence="18">
    <location>
        <begin position="599"/>
        <end position="762"/>
    </location>
</feature>
<dbReference type="GO" id="GO:0005576">
    <property type="term" value="C:extracellular region"/>
    <property type="evidence" value="ECO:0007669"/>
    <property type="project" value="UniProtKB-SubCell"/>
</dbReference>
<keyword evidence="7 15" id="KW-0378">Hydrolase</keyword>
<sequence>MEFFQAVKQRPRVIAWFWLLFIVFVHNAEQTISASNYLVGLGSYDITGPAADVNMMGYANSGQTASGIHFRLRARTFIVAEPQGNRVVFVNLDACMGSQLVTLKVLERLKARYGDLYTEKNVAISGIHTHAGPGGYLQYVVYIVTSLGFVRQSFDALVDGIEQSIIRAHENLHPGSVYVNKGEILDAGVNRSPSAYLNNPAAERAKYKYDVDKEMTLLKFVDDQWGPVGSFNWFATHGTSMSRTNELISGDNKGTAARLMEDWFNQKRDARTVNENPRRVSNIVQGAQVNHHELLELAASFQSITGKPVTKYLSISRRVRSSLRTAERPNFVSAFCQSNCGDVSPNVLGAFCTDTGLPCDFNHSTCGGKNELCYGRGPGYPDEFESTRIIGERQFKKASDLFTSASEKLNGKIDFRHAYLDFSQLEVTLPKQGGGSETVKTCPAAMGFGFAAGTTDGPGAFDFTQGDTSGNPFWKLVRNVLRTPSKEQKDCQQPKPILLDTGEMKQPYDWAPSILPVQILKIGQMVILSVPGEFTTMAGRRLRDAVSSVFKEKVHVVIAGLTNTYSQYITTFEEYAMQRYEGASTLYGPHTLSAYIQEFKKLATAIVSGKAVEAGPQPPDLLNKQLSLLPGVVVDSTPIGVKFGDVKTDVPRNSTFKKGDTVTVVFWSACPRNDLMTEGTFALVELLQGQSTWVPVYDDDDICLRFKWSRPSQLSAQSHATIEWRIPQSTAPGVYRVSHFGASKNLFGSVSHFTGSSNAFVVK</sequence>
<feature type="binding site" evidence="14">
    <location>
        <position position="128"/>
    </location>
    <ligand>
        <name>Zn(2+)</name>
        <dbReference type="ChEBI" id="CHEBI:29105"/>
    </ligand>
</feature>
<comment type="catalytic activity">
    <reaction evidence="12 15">
        <text>an N-acylsphing-4-enine + H2O = sphing-4-enine + a fatty acid</text>
        <dbReference type="Rhea" id="RHEA:20856"/>
        <dbReference type="ChEBI" id="CHEBI:15377"/>
        <dbReference type="ChEBI" id="CHEBI:28868"/>
        <dbReference type="ChEBI" id="CHEBI:52639"/>
        <dbReference type="ChEBI" id="CHEBI:57756"/>
        <dbReference type="EC" id="3.5.1.23"/>
    </reaction>
</comment>
<dbReference type="InterPro" id="IPR031329">
    <property type="entry name" value="NEUT/ALK_ceramidase_N"/>
</dbReference>
<comment type="similarity">
    <text evidence="4 15">Belongs to the neutral ceramidase family.</text>
</comment>
<name>A0AAD5CP99_AMBAR</name>
<feature type="binding site" evidence="14">
    <location>
        <position position="533"/>
    </location>
    <ligand>
        <name>Zn(2+)</name>
        <dbReference type="ChEBI" id="CHEBI:29105"/>
    </ligand>
</feature>
<protein>
    <recommendedName>
        <fullName evidence="15">Neutral ceramidase</fullName>
        <ecNumber evidence="15">3.5.1.23</ecNumber>
    </recommendedName>
</protein>
<dbReference type="GO" id="GO:0034599">
    <property type="term" value="P:cellular response to oxidative stress"/>
    <property type="evidence" value="ECO:0007669"/>
    <property type="project" value="UniProtKB-ARBA"/>
</dbReference>
<evidence type="ECO:0000256" key="4">
    <source>
        <dbReference type="ARBA" id="ARBA00009835"/>
    </source>
</evidence>
<dbReference type="FunFam" id="2.60.40.2300:FF:000002">
    <property type="entry name" value="Neutral/alkaline non-lysosomal ceramidase"/>
    <property type="match status" value="1"/>
</dbReference>
<comment type="cofactor">
    <cofactor evidence="14">
        <name>Zn(2+)</name>
        <dbReference type="ChEBI" id="CHEBI:29105"/>
    </cofactor>
    <text evidence="14">Binds 1 zinc ion per subunit.</text>
</comment>
<dbReference type="EC" id="3.5.1.23" evidence="15"/>
<feature type="chain" id="PRO_5041996677" description="Neutral ceramidase" evidence="16">
    <location>
        <begin position="29"/>
        <end position="763"/>
    </location>
</feature>
<feature type="signal peptide" evidence="16">
    <location>
        <begin position="1"/>
        <end position="28"/>
    </location>
</feature>
<evidence type="ECO:0000256" key="16">
    <source>
        <dbReference type="SAM" id="SignalP"/>
    </source>
</evidence>